<reference evidence="2 3" key="1">
    <citation type="submission" date="2021-12" db="EMBL/GenBank/DDBJ databases">
        <title>Genome seq of P8.</title>
        <authorList>
            <person name="Seo T."/>
        </authorList>
    </citation>
    <scope>NUCLEOTIDE SEQUENCE [LARGE SCALE GENOMIC DNA]</scope>
    <source>
        <strain evidence="2 3">P8</strain>
    </source>
</reference>
<protein>
    <submittedName>
        <fullName evidence="2">DNA binding domain-containing protein</fullName>
    </submittedName>
</protein>
<dbReference type="EMBL" id="JAJTWU010000002">
    <property type="protein sequence ID" value="MCE4553892.1"/>
    <property type="molecule type" value="Genomic_DNA"/>
</dbReference>
<proteinExistence type="predicted"/>
<gene>
    <name evidence="2" type="ORF">LXT13_05440</name>
</gene>
<evidence type="ECO:0000313" key="3">
    <source>
        <dbReference type="Proteomes" id="UP001200741"/>
    </source>
</evidence>
<dbReference type="InterPro" id="IPR038461">
    <property type="entry name" value="Schlafen_AlbA_2_dom_sf"/>
</dbReference>
<evidence type="ECO:0000259" key="1">
    <source>
        <dbReference type="Pfam" id="PF04326"/>
    </source>
</evidence>
<dbReference type="PANTHER" id="PTHR30595">
    <property type="entry name" value="GLPR-RELATED TRANSCRIPTIONAL REPRESSOR"/>
    <property type="match status" value="1"/>
</dbReference>
<keyword evidence="3" id="KW-1185">Reference proteome</keyword>
<evidence type="ECO:0000313" key="2">
    <source>
        <dbReference type="EMBL" id="MCE4553892.1"/>
    </source>
</evidence>
<sequence length="657" mass="73662">MKLDSLEDIHLLRESQELECKLALGQDGKGELPKDFWPTYSAMANAHGGIVLLGLREKDGVFSLAGLPHAAKLRTELFNNLNNRAKVSTNLLGDADVTEHVIDGKVLLAVRIPAASRKQKPVFLHSQPFGNTYRRLNDGDRHCDEETVKRMLAEQVEDERDARILPNYGMEDLDPESLRIYRQMLRDEKPGHPFLEQDDFEFVQSLRGWRRDRQTGEAGLTIAGLLMFGRWPSIQDAMPNYFLDYQERPEAKAELRWVDRLVPDGSWTGNLFEFYRRVYRKLTADLKVPFALKDGQRQDDTPVHQALREALVNTLVHADYTGRVSVLVVKRPDMFGFRNPGGLRLPLEQVIRGGESDCRNRILHQMFLLIGLGERGGSGMPRIYGGWKSQHWRPPALSEKDLPEQTQLALHMADLLPTPALAALRQRFGTAFDELDHTGRLIMVTAALERVVSHTRLLELCDAHSHDLSVLLARLVRQGLLVSDGRSRGTIYHLPGEALPTPDQVFVGPQLLAATPGANTRSGEPDLAGGSEYSEVSSEYSDLPQQMRDSLGRLASPLLDSPVVDDLAMLDAGFLAQLEGLAAEARQKEKLPRHKMELVIHALCQDQFITLSALAKLLNRNADGLRQQYLSPMVKSGQMKLAFPTKPTHAQQAYRCA</sequence>
<dbReference type="InterPro" id="IPR038475">
    <property type="entry name" value="RecG_C_sf"/>
</dbReference>
<dbReference type="Gene3D" id="3.30.950.30">
    <property type="entry name" value="Schlafen, AAA domain"/>
    <property type="match status" value="1"/>
</dbReference>
<dbReference type="RefSeq" id="WP_233370615.1">
    <property type="nucleotide sequence ID" value="NZ_JAJTWU010000002.1"/>
</dbReference>
<organism evidence="2 3">
    <name type="scientific">Pelomonas cellulosilytica</name>
    <dbReference type="NCBI Taxonomy" id="2906762"/>
    <lineage>
        <taxon>Bacteria</taxon>
        <taxon>Pseudomonadati</taxon>
        <taxon>Pseudomonadota</taxon>
        <taxon>Betaproteobacteria</taxon>
        <taxon>Burkholderiales</taxon>
        <taxon>Sphaerotilaceae</taxon>
        <taxon>Roseateles</taxon>
    </lineage>
</organism>
<feature type="domain" description="Schlafen AlbA-2" evidence="1">
    <location>
        <begin position="14"/>
        <end position="143"/>
    </location>
</feature>
<dbReference type="Gene3D" id="3.30.565.60">
    <property type="match status" value="1"/>
</dbReference>
<dbReference type="Pfam" id="PF13749">
    <property type="entry name" value="HATPase_c_4"/>
    <property type="match status" value="1"/>
</dbReference>
<accession>A0ABS8XM85</accession>
<dbReference type="Pfam" id="PF04326">
    <property type="entry name" value="SLFN_AlbA_2"/>
    <property type="match status" value="1"/>
</dbReference>
<comment type="caution">
    <text evidence="2">The sequence shown here is derived from an EMBL/GenBank/DDBJ whole genome shotgun (WGS) entry which is preliminary data.</text>
</comment>
<dbReference type="Proteomes" id="UP001200741">
    <property type="component" value="Unassembled WGS sequence"/>
</dbReference>
<dbReference type="InterPro" id="IPR007421">
    <property type="entry name" value="Schlafen_AlbA_2_dom"/>
</dbReference>
<name>A0ABS8XM85_9BURK</name>
<dbReference type="PANTHER" id="PTHR30595:SF6">
    <property type="entry name" value="SCHLAFEN ALBA-2 DOMAIN-CONTAINING PROTEIN"/>
    <property type="match status" value="1"/>
</dbReference>